<comment type="caution">
    <text evidence="1">The sequence shown here is derived from an EMBL/GenBank/DDBJ whole genome shotgun (WGS) entry which is preliminary data.</text>
</comment>
<dbReference type="HOGENOM" id="CLU_2911944_0_0_6"/>
<accession>N9L921</accession>
<reference evidence="1 2" key="1">
    <citation type="submission" date="2013-02" db="EMBL/GenBank/DDBJ databases">
        <title>The Genome Sequence of Acinetobacter sp. ANC 4105.</title>
        <authorList>
            <consortium name="The Broad Institute Genome Sequencing Platform"/>
            <consortium name="The Broad Institute Genome Sequencing Center for Infectious Disease"/>
            <person name="Cerqueira G."/>
            <person name="Feldgarden M."/>
            <person name="Courvalin P."/>
            <person name="Perichon B."/>
            <person name="Grillot-Courvalin C."/>
            <person name="Clermont D."/>
            <person name="Rocha E."/>
            <person name="Yoon E.-J."/>
            <person name="Nemec A."/>
            <person name="Walker B."/>
            <person name="Young S.K."/>
            <person name="Zeng Q."/>
            <person name="Gargeya S."/>
            <person name="Fitzgerald M."/>
            <person name="Haas B."/>
            <person name="Abouelleil A."/>
            <person name="Alvarado L."/>
            <person name="Arachchi H.M."/>
            <person name="Berlin A.M."/>
            <person name="Chapman S.B."/>
            <person name="Dewar J."/>
            <person name="Goldberg J."/>
            <person name="Griggs A."/>
            <person name="Gujja S."/>
            <person name="Hansen M."/>
            <person name="Howarth C."/>
            <person name="Imamovic A."/>
            <person name="Larimer J."/>
            <person name="McCowan C."/>
            <person name="Murphy C."/>
            <person name="Neiman D."/>
            <person name="Pearson M."/>
            <person name="Priest M."/>
            <person name="Roberts A."/>
            <person name="Saif S."/>
            <person name="Shea T."/>
            <person name="Sisk P."/>
            <person name="Sykes S."/>
            <person name="Wortman J."/>
            <person name="Nusbaum C."/>
            <person name="Birren B."/>
        </authorList>
    </citation>
    <scope>NUCLEOTIDE SEQUENCE [LARGE SCALE GENOMIC DNA]</scope>
    <source>
        <strain evidence="1 2">ANC 4105</strain>
    </source>
</reference>
<gene>
    <name evidence="1" type="ORF">F904_02720</name>
</gene>
<organism evidence="1 2">
    <name type="scientific">Acinetobacter dispersus</name>
    <dbReference type="NCBI Taxonomy" id="70348"/>
    <lineage>
        <taxon>Bacteria</taxon>
        <taxon>Pseudomonadati</taxon>
        <taxon>Pseudomonadota</taxon>
        <taxon>Gammaproteobacteria</taxon>
        <taxon>Moraxellales</taxon>
        <taxon>Moraxellaceae</taxon>
        <taxon>Acinetobacter</taxon>
    </lineage>
</organism>
<dbReference type="Proteomes" id="UP000013261">
    <property type="component" value="Unassembled WGS sequence"/>
</dbReference>
<evidence type="ECO:0000313" key="1">
    <source>
        <dbReference type="EMBL" id="ENW92777.1"/>
    </source>
</evidence>
<dbReference type="PATRIC" id="fig|1217703.3.peg.2641"/>
<keyword evidence="2" id="KW-1185">Reference proteome</keyword>
<evidence type="ECO:0000313" key="2">
    <source>
        <dbReference type="Proteomes" id="UP000013261"/>
    </source>
</evidence>
<dbReference type="AlphaFoldDB" id="N9L921"/>
<dbReference type="RefSeq" id="WP_005190163.1">
    <property type="nucleotide sequence ID" value="NZ_KB850050.1"/>
</dbReference>
<protein>
    <submittedName>
        <fullName evidence="1">Uncharacterized protein</fullName>
    </submittedName>
</protein>
<sequence length="61" mass="7007">MKGFKQMALSLNKNLICKKVETPRLPLYQVWDLKTGKQITDGNYSAVAAWHWAVTKLKEQS</sequence>
<proteinExistence type="predicted"/>
<name>N9L921_9GAMM</name>
<dbReference type="EMBL" id="APRL01000013">
    <property type="protein sequence ID" value="ENW92777.1"/>
    <property type="molecule type" value="Genomic_DNA"/>
</dbReference>